<reference evidence="1 2" key="1">
    <citation type="submission" date="2018-05" db="EMBL/GenBank/DDBJ databases">
        <title>Draft genome sequences of Dehalococcoides mccartyi strains RC and KS.</title>
        <authorList>
            <person name="Higgins S.A."/>
            <person name="Padilla-Crespo E."/>
            <person name="Loeffler F.E."/>
        </authorList>
    </citation>
    <scope>NUCLEOTIDE SEQUENCE [LARGE SCALE GENOMIC DNA]</scope>
    <source>
        <strain evidence="1 2">KS</strain>
    </source>
</reference>
<dbReference type="Proteomes" id="UP000248786">
    <property type="component" value="Unassembled WGS sequence"/>
</dbReference>
<dbReference type="EMBL" id="QGLD01000008">
    <property type="protein sequence ID" value="RAL70664.1"/>
    <property type="molecule type" value="Genomic_DNA"/>
</dbReference>
<protein>
    <submittedName>
        <fullName evidence="1">Uncharacterized protein</fullName>
    </submittedName>
</protein>
<organism evidence="1 2">
    <name type="scientific">Dehalococcoides mccartyi</name>
    <dbReference type="NCBI Taxonomy" id="61435"/>
    <lineage>
        <taxon>Bacteria</taxon>
        <taxon>Bacillati</taxon>
        <taxon>Chloroflexota</taxon>
        <taxon>Dehalococcoidia</taxon>
        <taxon>Dehalococcoidales</taxon>
        <taxon>Dehalococcoidaceae</taxon>
        <taxon>Dehalococcoides</taxon>
    </lineage>
</organism>
<evidence type="ECO:0000313" key="1">
    <source>
        <dbReference type="EMBL" id="RAL70664.1"/>
    </source>
</evidence>
<dbReference type="AlphaFoldDB" id="A0A328EPS5"/>
<accession>A0A328EPS5</accession>
<name>A0A328EPS5_9CHLR</name>
<gene>
    <name evidence="1" type="ORF">C1G86_0265</name>
</gene>
<sequence>MAAAYDIPHFIKPKGKNIIGIPDSCIINRIGGKASNEPSDIF</sequence>
<proteinExistence type="predicted"/>
<evidence type="ECO:0000313" key="2">
    <source>
        <dbReference type="Proteomes" id="UP000248786"/>
    </source>
</evidence>
<comment type="caution">
    <text evidence="1">The sequence shown here is derived from an EMBL/GenBank/DDBJ whole genome shotgun (WGS) entry which is preliminary data.</text>
</comment>